<keyword evidence="3" id="KW-1185">Reference proteome</keyword>
<accession>A0A3M7LGQ3</accession>
<dbReference type="SUPFAM" id="SSF53187">
    <property type="entry name" value="Zn-dependent exopeptidases"/>
    <property type="match status" value="1"/>
</dbReference>
<evidence type="ECO:0000313" key="2">
    <source>
        <dbReference type="EMBL" id="RMZ60766.1"/>
    </source>
</evidence>
<feature type="chain" id="PRO_5018194474" description="Peptidase M14 carboxypeptidase A domain-containing protein" evidence="1">
    <location>
        <begin position="18"/>
        <end position="574"/>
    </location>
</feature>
<dbReference type="RefSeq" id="WP_122545574.1">
    <property type="nucleotide sequence ID" value="NZ_QWIV01000005.1"/>
</dbReference>
<evidence type="ECO:0000313" key="3">
    <source>
        <dbReference type="Proteomes" id="UP000267524"/>
    </source>
</evidence>
<dbReference type="Gene3D" id="3.40.630.10">
    <property type="entry name" value="Zn peptidases"/>
    <property type="match status" value="1"/>
</dbReference>
<organism evidence="2 3">
    <name type="scientific">Chryseobacterium nematophagum</name>
    <dbReference type="NCBI Taxonomy" id="2305228"/>
    <lineage>
        <taxon>Bacteria</taxon>
        <taxon>Pseudomonadati</taxon>
        <taxon>Bacteroidota</taxon>
        <taxon>Flavobacteriia</taxon>
        <taxon>Flavobacteriales</taxon>
        <taxon>Weeksellaceae</taxon>
        <taxon>Chryseobacterium group</taxon>
        <taxon>Chryseobacterium</taxon>
    </lineage>
</organism>
<gene>
    <name evidence="2" type="ORF">D1632_01965</name>
</gene>
<protein>
    <recommendedName>
        <fullName evidence="4">Peptidase M14 carboxypeptidase A domain-containing protein</fullName>
    </recommendedName>
</protein>
<evidence type="ECO:0000256" key="1">
    <source>
        <dbReference type="SAM" id="SignalP"/>
    </source>
</evidence>
<comment type="caution">
    <text evidence="2">The sequence shown here is derived from an EMBL/GenBank/DDBJ whole genome shotgun (WGS) entry which is preliminary data.</text>
</comment>
<name>A0A3M7LGQ3_9FLAO</name>
<dbReference type="EMBL" id="QWIV01000005">
    <property type="protein sequence ID" value="RMZ60766.1"/>
    <property type="molecule type" value="Genomic_DNA"/>
</dbReference>
<reference evidence="2 3" key="1">
    <citation type="submission" date="2018-08" db="EMBL/GenBank/DDBJ databases">
        <title>Chryseobacterium nematophagum: a novel matrix digesting pathogen of nematodes.</title>
        <authorList>
            <person name="Page A."/>
            <person name="Roberts M."/>
            <person name="Felix M.-A."/>
            <person name="Weir W."/>
        </authorList>
    </citation>
    <scope>NUCLEOTIDE SEQUENCE [LARGE SCALE GENOMIC DNA]</scope>
    <source>
        <strain evidence="2 3">JUb275</strain>
    </source>
</reference>
<dbReference type="Proteomes" id="UP000267524">
    <property type="component" value="Unassembled WGS sequence"/>
</dbReference>
<keyword evidence="1" id="KW-0732">Signal</keyword>
<proteinExistence type="predicted"/>
<dbReference type="AlphaFoldDB" id="A0A3M7LGQ3"/>
<sequence length="574" mass="67152">MKLICLLLSLAVSFCFAQNNFQTPFEKGNGNQTVTYEEMNAYYQNLAENFQTIQYIKKGEDDNGKPIYVVIYNPFPEKDLDQLRKEKAILFINNGIHPGEPDGIDATMLLMRDLALKKVKNPQNFIVAAISAYNISGMLNRGSFSRANQNGPEAYGFRGNARNYDLNRDFIKADSKNARSFQEIYHWLKPDVFIDNHVSNGADYQYTFTYISTFKERLGAILGAYFYNQYQPKNLEDLKKIGYESTPYVNIHGDVPEVGFAAFEDSPRYSTGYTALFNSLGTVPETHMLKPYDKRVDVTYKYMLVNLQNLDQDYKIIKKLRVENLKQYQAGKQYGIRWKIDSTKYSTMDFKGFEGKYKTSEVSGKPRLYYDRNKPFTKKIKLFTTAVPTGHITIPKYYVIPQSQYRVIEEFKRNRIQMISIKKDTIITVESYKINDFKTVKNPYEGHYLHYETTVEKSEKNLTFFAGDYIIPTNQEGVKYIIETLEPEALDSFFNWNFFDGILAQKEYYSAYIFEDTASELLKKDKNLKNKWEAKKESDKKFAEDGEAQLDWIYKNSSYFEEKRFRQYPIYRVL</sequence>
<evidence type="ECO:0008006" key="4">
    <source>
        <dbReference type="Google" id="ProtNLM"/>
    </source>
</evidence>
<feature type="signal peptide" evidence="1">
    <location>
        <begin position="1"/>
        <end position="17"/>
    </location>
</feature>